<protein>
    <submittedName>
        <fullName evidence="2">Uncharacterized protein</fullName>
    </submittedName>
</protein>
<accession>A0A427XHT3</accession>
<feature type="compositionally biased region" description="Low complexity" evidence="1">
    <location>
        <begin position="142"/>
        <end position="160"/>
    </location>
</feature>
<dbReference type="Proteomes" id="UP000279236">
    <property type="component" value="Unassembled WGS sequence"/>
</dbReference>
<evidence type="ECO:0000256" key="1">
    <source>
        <dbReference type="SAM" id="MobiDB-lite"/>
    </source>
</evidence>
<dbReference type="AlphaFoldDB" id="A0A427XHT3"/>
<evidence type="ECO:0000313" key="3">
    <source>
        <dbReference type="Proteomes" id="UP000279236"/>
    </source>
</evidence>
<evidence type="ECO:0000313" key="2">
    <source>
        <dbReference type="EMBL" id="RSH78459.1"/>
    </source>
</evidence>
<sequence length="197" mass="21436">MPPLDGIQQQIYYERGGRKVRYLLLSTVKSGQWEVALWANVEGKLQVWAGDGDATRSSEIIDSIKGGMIHVEERGNNGLKLVIHAPKTPVTVYLDSEDTVAYLPKLLDGAFEAEITSLTAKLVNLRATLARQPGGPSGSQGGRTNPTTPPKKMAAPPANASRLQPNQKRDDTVLSWVGVRTAQATIRQGKNNWEPVL</sequence>
<name>A0A427XHT3_9TREE</name>
<dbReference type="EMBL" id="RSCE01000012">
    <property type="protein sequence ID" value="RSH78459.1"/>
    <property type="molecule type" value="Genomic_DNA"/>
</dbReference>
<comment type="caution">
    <text evidence="2">The sequence shown here is derived from an EMBL/GenBank/DDBJ whole genome shotgun (WGS) entry which is preliminary data.</text>
</comment>
<feature type="region of interest" description="Disordered" evidence="1">
    <location>
        <begin position="130"/>
        <end position="172"/>
    </location>
</feature>
<gene>
    <name evidence="2" type="ORF">EHS24_002184</name>
</gene>
<proteinExistence type="predicted"/>
<organism evidence="2 3">
    <name type="scientific">Apiotrichum porosum</name>
    <dbReference type="NCBI Taxonomy" id="105984"/>
    <lineage>
        <taxon>Eukaryota</taxon>
        <taxon>Fungi</taxon>
        <taxon>Dikarya</taxon>
        <taxon>Basidiomycota</taxon>
        <taxon>Agaricomycotina</taxon>
        <taxon>Tremellomycetes</taxon>
        <taxon>Trichosporonales</taxon>
        <taxon>Trichosporonaceae</taxon>
        <taxon>Apiotrichum</taxon>
    </lineage>
</organism>
<reference evidence="2 3" key="1">
    <citation type="submission" date="2018-11" db="EMBL/GenBank/DDBJ databases">
        <title>Genome sequence of Apiotrichum porosum DSM 27194.</title>
        <authorList>
            <person name="Aliyu H."/>
            <person name="Gorte O."/>
            <person name="Ochsenreither K."/>
        </authorList>
    </citation>
    <scope>NUCLEOTIDE SEQUENCE [LARGE SCALE GENOMIC DNA]</scope>
    <source>
        <strain evidence="2 3">DSM 27194</strain>
    </source>
</reference>
<dbReference type="GeneID" id="39586727"/>
<dbReference type="RefSeq" id="XP_028473606.1">
    <property type="nucleotide sequence ID" value="XM_028617928.1"/>
</dbReference>
<keyword evidence="3" id="KW-1185">Reference proteome</keyword>